<comment type="caution">
    <text evidence="3">The sequence shown here is derived from an EMBL/GenBank/DDBJ whole genome shotgun (WGS) entry which is preliminary data.</text>
</comment>
<reference evidence="2 4" key="2">
    <citation type="submission" date="2019-12" db="EMBL/GenBank/DDBJ databases">
        <title>Rhizobium genotypes associated with high levels of biological nitrogen fixation by grain legumes in a temperate-maritime cropping system.</title>
        <authorList>
            <person name="Maluk M."/>
            <person name="Francesc Ferrando Molina F."/>
            <person name="Lopez Del Egido L."/>
            <person name="Lafos M."/>
            <person name="Langarica-Fuentes A."/>
            <person name="Gebre Yohannes G."/>
            <person name="Young M.W."/>
            <person name="Martin P."/>
            <person name="Gantlett R."/>
            <person name="Kenicer G."/>
            <person name="Hawes C."/>
            <person name="Begg G.S."/>
            <person name="Quilliam R.S."/>
            <person name="Squire G.R."/>
            <person name="Poole P.S."/>
            <person name="Young P.W."/>
            <person name="Iannetta P.M."/>
            <person name="James E.K."/>
        </authorList>
    </citation>
    <scope>NUCLEOTIDE SEQUENCE [LARGE SCALE GENOMIC DNA]</scope>
    <source>
        <strain evidence="2 4">JHI1096</strain>
    </source>
</reference>
<organism evidence="3">
    <name type="scientific">Rhizobium leguminosarum</name>
    <dbReference type="NCBI Taxonomy" id="384"/>
    <lineage>
        <taxon>Bacteria</taxon>
        <taxon>Pseudomonadati</taxon>
        <taxon>Pseudomonadota</taxon>
        <taxon>Alphaproteobacteria</taxon>
        <taxon>Hyphomicrobiales</taxon>
        <taxon>Rhizobiaceae</taxon>
        <taxon>Rhizobium/Agrobacterium group</taxon>
        <taxon>Rhizobium</taxon>
    </lineage>
</organism>
<feature type="transmembrane region" description="Helical" evidence="1">
    <location>
        <begin position="187"/>
        <end position="210"/>
    </location>
</feature>
<accession>A0A179BY03</accession>
<dbReference type="eggNOG" id="COG2370">
    <property type="taxonomic scope" value="Bacteria"/>
</dbReference>
<dbReference type="RefSeq" id="WP_064245798.1">
    <property type="nucleotide sequence ID" value="NZ_CAXURF020000005.1"/>
</dbReference>
<dbReference type="EMBL" id="WUEZ01000009">
    <property type="protein sequence ID" value="NEI34328.1"/>
    <property type="molecule type" value="Genomic_DNA"/>
</dbReference>
<dbReference type="AlphaFoldDB" id="A0A179BY03"/>
<gene>
    <name evidence="3" type="ORF">A4U53_14000</name>
    <name evidence="2" type="ORF">GR204_10005</name>
</gene>
<name>A0A179BY03_RHILE</name>
<keyword evidence="1" id="KW-1133">Transmembrane helix</keyword>
<dbReference type="Proteomes" id="UP000471560">
    <property type="component" value="Unassembled WGS sequence"/>
</dbReference>
<feature type="transmembrane region" description="Helical" evidence="1">
    <location>
        <begin position="317"/>
        <end position="335"/>
    </location>
</feature>
<protein>
    <submittedName>
        <fullName evidence="3">HupE / UreJ protein</fullName>
    </submittedName>
    <submittedName>
        <fullName evidence="2">HupE/UreJ family protein</fullName>
    </submittedName>
</protein>
<evidence type="ECO:0000313" key="3">
    <source>
        <dbReference type="EMBL" id="OAP96577.1"/>
    </source>
</evidence>
<feature type="transmembrane region" description="Helical" evidence="1">
    <location>
        <begin position="216"/>
        <end position="235"/>
    </location>
</feature>
<feature type="transmembrane region" description="Helical" evidence="1">
    <location>
        <begin position="278"/>
        <end position="305"/>
    </location>
</feature>
<reference evidence="3" key="1">
    <citation type="submission" date="2016-04" db="EMBL/GenBank/DDBJ databases">
        <title>Fast-growing isolate from the root nodules of Vavilovia formosa.</title>
        <authorList>
            <person name="Kimeklis A."/>
            <person name="Safronova V."/>
            <person name="Belimov A."/>
            <person name="Andronov E."/>
        </authorList>
    </citation>
    <scope>NUCLEOTIDE SEQUENCE [LARGE SCALE GENOMIC DNA]</scope>
    <source>
        <strain evidence="3">Vaf-46</strain>
    </source>
</reference>
<keyword evidence="1" id="KW-0812">Transmembrane</keyword>
<evidence type="ECO:0000313" key="4">
    <source>
        <dbReference type="Proteomes" id="UP000471560"/>
    </source>
</evidence>
<evidence type="ECO:0000256" key="1">
    <source>
        <dbReference type="SAM" id="Phobius"/>
    </source>
</evidence>
<evidence type="ECO:0000313" key="2">
    <source>
        <dbReference type="EMBL" id="NEI34328.1"/>
    </source>
</evidence>
<dbReference type="InterPro" id="IPR032809">
    <property type="entry name" value="Put_HupE_UreJ"/>
</dbReference>
<sequence>MSARMIMSPSLWRSFLVAVLTLLALVSDAAAHEIRPAYLQIDEMGANRYKVVWRMPMLSGMRLPIALRFPDSVRNVTTPAERDLPDSLIETRVIETMDGSLAGKRVDFVGLQATITDVLVRVHLLDGSVTTMMVHPSQPWAEIATRPERIDVAKTFVVHGVEHILFGYDHLLFVLALMFIARSWRALLLTVTAFTAAHSITLTLATLGFVHVPGPPVEAAIAFSILLLACEIIRIQNGQSSITAERPWMVAFTFGLLHGLGFAGALSELALPAGDIPLALLFFNVGVEIGQLMFITAVIGLIAIVRLVRYPAWFGRHAFTTATYAIGAVAAFWLVERVAAF</sequence>
<dbReference type="Pfam" id="PF13795">
    <property type="entry name" value="HupE_UreJ_2"/>
    <property type="match status" value="1"/>
</dbReference>
<keyword evidence="1" id="KW-0472">Membrane</keyword>
<proteinExistence type="predicted"/>
<feature type="transmembrane region" description="Helical" evidence="1">
    <location>
        <begin position="247"/>
        <end position="266"/>
    </location>
</feature>
<dbReference type="EMBL" id="LWBS01000044">
    <property type="protein sequence ID" value="OAP96577.1"/>
    <property type="molecule type" value="Genomic_DNA"/>
</dbReference>